<gene>
    <name evidence="8" type="ORF">HII27_10060</name>
</gene>
<evidence type="ECO:0000313" key="8">
    <source>
        <dbReference type="EMBL" id="MBC1186062.1"/>
    </source>
</evidence>
<dbReference type="PANTHER" id="PTHR30201:SF2">
    <property type="entry name" value="2-(5''-TRIPHOSPHORIBOSYL)-3'-DEPHOSPHOCOENZYME-A SYNTHASE"/>
    <property type="match status" value="1"/>
</dbReference>
<organism evidence="8 9">
    <name type="scientific">Kluyvera sichuanensis</name>
    <dbReference type="NCBI Taxonomy" id="2725494"/>
    <lineage>
        <taxon>Bacteria</taxon>
        <taxon>Pseudomonadati</taxon>
        <taxon>Pseudomonadota</taxon>
        <taxon>Gammaproteobacteria</taxon>
        <taxon>Enterobacterales</taxon>
        <taxon>Enterobacteriaceae</taxon>
        <taxon>Kluyvera</taxon>
    </lineage>
</organism>
<evidence type="ECO:0000256" key="3">
    <source>
        <dbReference type="ARBA" id="ARBA00012074"/>
    </source>
</evidence>
<protein>
    <recommendedName>
        <fullName evidence="4">2-(5''-triphosphoribosyl)-3'-dephosphocoenzyme-A synthase</fullName>
        <ecNumber evidence="3">2.4.2.52</ecNumber>
    </recommendedName>
</protein>
<reference evidence="8 9" key="1">
    <citation type="submission" date="2020-04" db="EMBL/GenBank/DDBJ databases">
        <title>The draft genome of Kluyvera sichuanensis strain SCKS090646.</title>
        <authorList>
            <person name="Wei L."/>
            <person name="Liu L."/>
            <person name="Feng Y."/>
            <person name="Zong Z."/>
        </authorList>
    </citation>
    <scope>NUCLEOTIDE SEQUENCE [LARGE SCALE GENOMIC DNA]</scope>
    <source>
        <strain evidence="8 9">090646</strain>
    </source>
</reference>
<sequence length="237" mass="26529">MSEMIAVRQAMSVPSKETVMRYVAEALGHITTLEPSLHLLPWAGDNHPDSPALFAQCYDAGLRAANQRTPLTRDAIPQALRQSEVVWVQGIGLLCLAAGYMCAHKQPLTHNRLCDLVKTFAVEFPHWDDEPLSGFATVRGIALPVFRRLQRDGHTPHVILLQTLLHLVAWRSGSPYARQQAQRLLWLGGVLGEEGELNLMVLDKELREYPVEEERLPALLIFTDFLAHFPAGPIFVD</sequence>
<evidence type="ECO:0000256" key="4">
    <source>
        <dbReference type="ARBA" id="ARBA00020625"/>
    </source>
</evidence>
<dbReference type="EC" id="2.4.2.52" evidence="3"/>
<evidence type="ECO:0000256" key="7">
    <source>
        <dbReference type="ARBA" id="ARBA00022840"/>
    </source>
</evidence>
<comment type="caution">
    <text evidence="8">The sequence shown here is derived from an EMBL/GenBank/DDBJ whole genome shotgun (WGS) entry which is preliminary data.</text>
</comment>
<dbReference type="RefSeq" id="WP_185667780.1">
    <property type="nucleotide sequence ID" value="NZ_JABBJF010000007.1"/>
</dbReference>
<keyword evidence="7" id="KW-0067">ATP-binding</keyword>
<evidence type="ECO:0000256" key="1">
    <source>
        <dbReference type="ARBA" id="ARBA00001210"/>
    </source>
</evidence>
<keyword evidence="9" id="KW-1185">Reference proteome</keyword>
<dbReference type="EMBL" id="JABBJF010000007">
    <property type="protein sequence ID" value="MBC1186062.1"/>
    <property type="molecule type" value="Genomic_DNA"/>
</dbReference>
<comment type="similarity">
    <text evidence="2">Belongs to the CitG/MdcB family.</text>
</comment>
<evidence type="ECO:0000256" key="5">
    <source>
        <dbReference type="ARBA" id="ARBA00022679"/>
    </source>
</evidence>
<dbReference type="Proteomes" id="UP000607331">
    <property type="component" value="Unassembled WGS sequence"/>
</dbReference>
<name>A0ABR6RSF5_9ENTR</name>
<proteinExistence type="inferred from homology"/>
<evidence type="ECO:0000313" key="9">
    <source>
        <dbReference type="Proteomes" id="UP000607331"/>
    </source>
</evidence>
<accession>A0ABR6RSF5</accession>
<dbReference type="PANTHER" id="PTHR30201">
    <property type="entry name" value="TRIPHOSPHORIBOSYL-DEPHOSPHO-COA SYNTHASE"/>
    <property type="match status" value="1"/>
</dbReference>
<comment type="catalytic activity">
    <reaction evidence="1">
        <text>3'-dephospho-CoA + ATP = 2'-(5''-triphospho-alpha-D-ribosyl)-3'-dephospho-CoA + adenine</text>
        <dbReference type="Rhea" id="RHEA:15117"/>
        <dbReference type="ChEBI" id="CHEBI:16708"/>
        <dbReference type="ChEBI" id="CHEBI:30616"/>
        <dbReference type="ChEBI" id="CHEBI:57328"/>
        <dbReference type="ChEBI" id="CHEBI:61378"/>
        <dbReference type="EC" id="2.4.2.52"/>
    </reaction>
</comment>
<keyword evidence="6" id="KW-0547">Nucleotide-binding</keyword>
<keyword evidence="5" id="KW-0808">Transferase</keyword>
<dbReference type="InterPro" id="IPR002736">
    <property type="entry name" value="CitG"/>
</dbReference>
<evidence type="ECO:0000256" key="6">
    <source>
        <dbReference type="ARBA" id="ARBA00022741"/>
    </source>
</evidence>
<evidence type="ECO:0000256" key="2">
    <source>
        <dbReference type="ARBA" id="ARBA00006812"/>
    </source>
</evidence>